<keyword evidence="2" id="KW-1185">Reference proteome</keyword>
<accession>A0ABQ1MVZ0</accession>
<dbReference type="EMBL" id="BMEC01000013">
    <property type="protein sequence ID" value="GGC48015.1"/>
    <property type="molecule type" value="Genomic_DNA"/>
</dbReference>
<proteinExistence type="predicted"/>
<sequence>MKNIQLKLNSKGLHKTKVVSLPSSGHLYISMITYSKEDGVIDYSELLVSSYTKGKKVTWFREVLKDEFSFKITPSNVGNVDEPIRIVEKRRIILSDEQKLKMFRDLKYELESTGII</sequence>
<evidence type="ECO:0000313" key="2">
    <source>
        <dbReference type="Proteomes" id="UP000636010"/>
    </source>
</evidence>
<reference evidence="2" key="1">
    <citation type="journal article" date="2019" name="Int. J. Syst. Evol. Microbiol.">
        <title>The Global Catalogue of Microorganisms (GCM) 10K type strain sequencing project: providing services to taxonomists for standard genome sequencing and annotation.</title>
        <authorList>
            <consortium name="The Broad Institute Genomics Platform"/>
            <consortium name="The Broad Institute Genome Sequencing Center for Infectious Disease"/>
            <person name="Wu L."/>
            <person name="Ma J."/>
        </authorList>
    </citation>
    <scope>NUCLEOTIDE SEQUENCE [LARGE SCALE GENOMIC DNA]</scope>
    <source>
        <strain evidence="2">CGMCC 1.10832</strain>
    </source>
</reference>
<name>A0ABQ1MVZ0_9BACT</name>
<evidence type="ECO:0000313" key="1">
    <source>
        <dbReference type="EMBL" id="GGC48015.1"/>
    </source>
</evidence>
<gene>
    <name evidence="1" type="ORF">GCM10011506_37040</name>
</gene>
<protein>
    <submittedName>
        <fullName evidence="1">Uncharacterized protein</fullName>
    </submittedName>
</protein>
<comment type="caution">
    <text evidence="1">The sequence shown here is derived from an EMBL/GenBank/DDBJ whole genome shotgun (WGS) entry which is preliminary data.</text>
</comment>
<dbReference type="RefSeq" id="WP_188466392.1">
    <property type="nucleotide sequence ID" value="NZ_BAABHU010000013.1"/>
</dbReference>
<dbReference type="Proteomes" id="UP000636010">
    <property type="component" value="Unassembled WGS sequence"/>
</dbReference>
<organism evidence="1 2">
    <name type="scientific">Marivirga lumbricoides</name>
    <dbReference type="NCBI Taxonomy" id="1046115"/>
    <lineage>
        <taxon>Bacteria</taxon>
        <taxon>Pseudomonadati</taxon>
        <taxon>Bacteroidota</taxon>
        <taxon>Cytophagia</taxon>
        <taxon>Cytophagales</taxon>
        <taxon>Marivirgaceae</taxon>
        <taxon>Marivirga</taxon>
    </lineage>
</organism>